<dbReference type="SMART" id="SM00662">
    <property type="entry name" value="RPOLD"/>
    <property type="match status" value="1"/>
</dbReference>
<dbReference type="GO" id="GO:0046983">
    <property type="term" value="F:protein dimerization activity"/>
    <property type="evidence" value="ECO:0007669"/>
    <property type="project" value="InterPro"/>
</dbReference>
<gene>
    <name evidence="11" type="primary">rpoA</name>
</gene>
<dbReference type="EC" id="2.7.7.6" evidence="3"/>
<dbReference type="GO" id="GO:0003899">
    <property type="term" value="F:DNA-directed RNA polymerase activity"/>
    <property type="evidence" value="ECO:0007669"/>
    <property type="project" value="UniProtKB-EC"/>
</dbReference>
<evidence type="ECO:0000313" key="11">
    <source>
        <dbReference type="EMBL" id="QYB20758.1"/>
    </source>
</evidence>
<dbReference type="SUPFAM" id="SSF47789">
    <property type="entry name" value="C-terminal domain of RNA polymerase alpha subunit"/>
    <property type="match status" value="1"/>
</dbReference>
<reference evidence="11" key="2">
    <citation type="submission" date="2021-01" db="EMBL/GenBank/DDBJ databases">
        <authorList>
            <person name="Stull G."/>
            <person name="Qu X.-J."/>
            <person name="Parins-Fukuchi C."/>
            <person name="Yang Y.-Y."/>
            <person name="Yang J.-B."/>
            <person name="Yang Z.-Y."/>
            <person name="Hu Y."/>
            <person name="Ma H."/>
            <person name="Soltis P."/>
            <person name="Soltis D."/>
            <person name="Li D.-Z."/>
            <person name="Smith S."/>
            <person name="Yi T.-S."/>
        </authorList>
    </citation>
    <scope>NUCLEOTIDE SEQUENCE</scope>
</reference>
<evidence type="ECO:0000256" key="2">
    <source>
        <dbReference type="ARBA" id="ARBA00007123"/>
    </source>
</evidence>
<keyword evidence="11" id="KW-0934">Plastid</keyword>
<geneLocation type="chloroplast" evidence="11"/>
<keyword evidence="5" id="KW-0808">Transferase</keyword>
<dbReference type="NCBIfam" id="TIGR02027">
    <property type="entry name" value="rpoA"/>
    <property type="match status" value="1"/>
</dbReference>
<protein>
    <recommendedName>
        <fullName evidence="3">DNA-directed RNA polymerase</fullName>
        <ecNumber evidence="3">2.7.7.6</ecNumber>
    </recommendedName>
    <alternativeName>
        <fullName evidence="8">Plastid-encoded RNA polymerase subunit alpha</fullName>
    </alternativeName>
</protein>
<dbReference type="InterPro" id="IPR036603">
    <property type="entry name" value="RBP11-like"/>
</dbReference>
<proteinExistence type="inferred from homology"/>
<accession>A0A8F8X9M8</accession>
<dbReference type="InterPro" id="IPR011262">
    <property type="entry name" value="DNA-dir_RNA_pol_insert"/>
</dbReference>
<dbReference type="SUPFAM" id="SSF56553">
    <property type="entry name" value="Insert subdomain of RNA polymerase alpha subunit"/>
    <property type="match status" value="1"/>
</dbReference>
<dbReference type="InterPro" id="IPR036643">
    <property type="entry name" value="RNApol_insert_sf"/>
</dbReference>
<organism evidence="11">
    <name type="scientific">Callitris pyramidalis</name>
    <dbReference type="NCBI Taxonomy" id="214228"/>
    <lineage>
        <taxon>Eukaryota</taxon>
        <taxon>Viridiplantae</taxon>
        <taxon>Streptophyta</taxon>
        <taxon>Embryophyta</taxon>
        <taxon>Tracheophyta</taxon>
        <taxon>Spermatophyta</taxon>
        <taxon>Pinopsida</taxon>
        <taxon>Pinidae</taxon>
        <taxon>Conifers II</taxon>
        <taxon>Cupressales</taxon>
        <taxon>Cupressaceae</taxon>
        <taxon>Callitris</taxon>
    </lineage>
</organism>
<evidence type="ECO:0000256" key="8">
    <source>
        <dbReference type="ARBA" id="ARBA00031776"/>
    </source>
</evidence>
<dbReference type="Gene3D" id="2.170.120.12">
    <property type="entry name" value="DNA-directed RNA polymerase, insert domain"/>
    <property type="match status" value="1"/>
</dbReference>
<dbReference type="Gene3D" id="1.10.150.20">
    <property type="entry name" value="5' to 3' exonuclease, C-terminal subdomain"/>
    <property type="match status" value="1"/>
</dbReference>
<dbReference type="SUPFAM" id="SSF55257">
    <property type="entry name" value="RBP11-like subunits of RNA polymerase"/>
    <property type="match status" value="1"/>
</dbReference>
<dbReference type="Pfam" id="PF01000">
    <property type="entry name" value="RNA_pol_A_bac"/>
    <property type="match status" value="1"/>
</dbReference>
<dbReference type="GO" id="GO:0003677">
    <property type="term" value="F:DNA binding"/>
    <property type="evidence" value="ECO:0007669"/>
    <property type="project" value="InterPro"/>
</dbReference>
<evidence type="ECO:0000256" key="9">
    <source>
        <dbReference type="ARBA" id="ARBA00048552"/>
    </source>
</evidence>
<reference evidence="11" key="1">
    <citation type="journal article" date="2021" name="Nat. Plants">
        <title>Gene duplications and phylogenomic conflict underlie major pulses of phenotypic evolution in gymnosperms.</title>
        <authorList>
            <person name="Stull G.W."/>
            <person name="Qu X.J."/>
            <person name="Parins-Fukuchi C."/>
            <person name="Yang Y.Y."/>
            <person name="Yang J.B."/>
            <person name="Yang Z.Y."/>
            <person name="Hu Y."/>
            <person name="Ma H."/>
            <person name="Soltis P.S."/>
            <person name="Soltis D.E."/>
            <person name="Li D.Z."/>
            <person name="Smith S.A."/>
            <person name="Yi T.S."/>
        </authorList>
    </citation>
    <scope>NUCLEOTIDE SEQUENCE</scope>
</reference>
<dbReference type="GO" id="GO:0005737">
    <property type="term" value="C:cytoplasm"/>
    <property type="evidence" value="ECO:0007669"/>
    <property type="project" value="UniProtKB-ARBA"/>
</dbReference>
<dbReference type="InterPro" id="IPR011773">
    <property type="entry name" value="DNA-dir_RpoA"/>
</dbReference>
<dbReference type="Pfam" id="PF03118">
    <property type="entry name" value="RNA_pol_A_CTD"/>
    <property type="match status" value="1"/>
</dbReference>
<sequence>MSDNIIDDNIMKMEKIKTRKIPKKRNKINDKKIIQTPELKKCEELVTDQSNKKKKIQPLELKKCEESVKKESNKKKKIQTSELKKCEESVTKESNKINDEKKIQPPELECVQSIIDIKHYHYARFTLSPLRHGQANTIGSAIRRALLDEVEGTGITQAIFHNIGNENIVSEYSVLEGFTESITEIGINLKEIVLRSDAYGLQEASIHVVGPREVIAQDIMLPPSVKIIDPTQHIVTINSSMTLDISLGIEKGRGYHLKNEGIVVTDHDNFVSYNIDAAFAPVQNVNYSVHSYWNEKNEMQEILFLEIWTNGGLTPKEALYEASRNLIDFLLPFFNTEKSEDLSFDKRDPYDQLYIDQMDLVFSNKIRNFIKKANIITLSDLLKYSQEDLMKLKYLKKESIQEILDFIEKVRKMKL</sequence>
<comment type="function">
    <text evidence="1">DNA-dependent RNA polymerase catalyzes the transcription of DNA into RNA using the four ribonucleoside triphosphates as substrates.</text>
</comment>
<evidence type="ECO:0000256" key="5">
    <source>
        <dbReference type="ARBA" id="ARBA00022679"/>
    </source>
</evidence>
<dbReference type="Gene3D" id="3.30.1360.10">
    <property type="entry name" value="RNA polymerase, RBP11-like subunit"/>
    <property type="match status" value="1"/>
</dbReference>
<dbReference type="EMBL" id="MW470972">
    <property type="protein sequence ID" value="QYB20758.1"/>
    <property type="molecule type" value="Genomic_DNA"/>
</dbReference>
<evidence type="ECO:0000256" key="7">
    <source>
        <dbReference type="ARBA" id="ARBA00023163"/>
    </source>
</evidence>
<dbReference type="AlphaFoldDB" id="A0A8F8X9M8"/>
<keyword evidence="11" id="KW-0150">Chloroplast</keyword>
<name>A0A8F8X9M8_9CONI</name>
<comment type="catalytic activity">
    <reaction evidence="9">
        <text>RNA(n) + a ribonucleoside 5'-triphosphate = RNA(n+1) + diphosphate</text>
        <dbReference type="Rhea" id="RHEA:21248"/>
        <dbReference type="Rhea" id="RHEA-COMP:14527"/>
        <dbReference type="Rhea" id="RHEA-COMP:17342"/>
        <dbReference type="ChEBI" id="CHEBI:33019"/>
        <dbReference type="ChEBI" id="CHEBI:61557"/>
        <dbReference type="ChEBI" id="CHEBI:140395"/>
        <dbReference type="EC" id="2.7.7.6"/>
    </reaction>
</comment>
<evidence type="ECO:0000256" key="4">
    <source>
        <dbReference type="ARBA" id="ARBA00022478"/>
    </source>
</evidence>
<evidence type="ECO:0000256" key="3">
    <source>
        <dbReference type="ARBA" id="ARBA00012418"/>
    </source>
</evidence>
<evidence type="ECO:0000259" key="10">
    <source>
        <dbReference type="SMART" id="SM00662"/>
    </source>
</evidence>
<dbReference type="GO" id="GO:0000428">
    <property type="term" value="C:DNA-directed RNA polymerase complex"/>
    <property type="evidence" value="ECO:0007669"/>
    <property type="project" value="UniProtKB-KW"/>
</dbReference>
<dbReference type="InterPro" id="IPR011260">
    <property type="entry name" value="RNAP_asu_C"/>
</dbReference>
<dbReference type="InterPro" id="IPR011263">
    <property type="entry name" value="DNA-dir_RNA_pol_RpoA/D/Rpb3"/>
</dbReference>
<keyword evidence="6" id="KW-0548">Nucleotidyltransferase</keyword>
<keyword evidence="4" id="KW-0240">DNA-directed RNA polymerase</keyword>
<evidence type="ECO:0000256" key="1">
    <source>
        <dbReference type="ARBA" id="ARBA00004026"/>
    </source>
</evidence>
<dbReference type="CDD" id="cd06928">
    <property type="entry name" value="RNAP_alpha_NTD"/>
    <property type="match status" value="1"/>
</dbReference>
<evidence type="ECO:0000256" key="6">
    <source>
        <dbReference type="ARBA" id="ARBA00022695"/>
    </source>
</evidence>
<keyword evidence="7" id="KW-0804">Transcription</keyword>
<dbReference type="Pfam" id="PF01193">
    <property type="entry name" value="RNA_pol_L"/>
    <property type="match status" value="1"/>
</dbReference>
<dbReference type="GO" id="GO:0006351">
    <property type="term" value="P:DNA-templated transcription"/>
    <property type="evidence" value="ECO:0007669"/>
    <property type="project" value="InterPro"/>
</dbReference>
<comment type="similarity">
    <text evidence="2">Belongs to the RNA polymerase alpha chain family.</text>
</comment>
<feature type="domain" description="DNA-directed RNA polymerase RpoA/D/Rpb3-type" evidence="10">
    <location>
        <begin position="122"/>
        <end position="336"/>
    </location>
</feature>